<sequence>MLVTIPHFFREGSNPLYGSGREKAASRIQALRRCLSALHQTLGSKHAVIQVGDKVGYPIEPVQRVALDIVICTVGEDHLLDQIQDLGSFFTQVAVDIEDPMMLGFECQRVIQERAGGYDWYAFMEDDLILTDPWFLSKLSWFQRHTTPMVLLQPNRFEVSGGPWHKVYIDGDLSESLVRQIMPKGQVKLKAQFLDQDMLFVQAKNPHSGTYFLSAEQLRHWMGRPSFLDYDTSLFGPLESAATYGVLRTFQIFKPHISNAAFLEIQHHGHAFIRTLNSKFPMQDEPLR</sequence>
<keyword evidence="2" id="KW-1185">Reference proteome</keyword>
<dbReference type="AlphaFoldDB" id="A0A255Z1R8"/>
<organism evidence="1 2">
    <name type="scientific">Niveispirillum lacus</name>
    <dbReference type="NCBI Taxonomy" id="1981099"/>
    <lineage>
        <taxon>Bacteria</taxon>
        <taxon>Pseudomonadati</taxon>
        <taxon>Pseudomonadota</taxon>
        <taxon>Alphaproteobacteria</taxon>
        <taxon>Rhodospirillales</taxon>
        <taxon>Azospirillaceae</taxon>
        <taxon>Niveispirillum</taxon>
    </lineage>
</organism>
<accession>A0A255Z1R8</accession>
<gene>
    <name evidence="1" type="ORF">CHU95_09830</name>
</gene>
<dbReference type="Proteomes" id="UP000216998">
    <property type="component" value="Unassembled WGS sequence"/>
</dbReference>
<evidence type="ECO:0000313" key="1">
    <source>
        <dbReference type="EMBL" id="OYQ34874.1"/>
    </source>
</evidence>
<evidence type="ECO:0008006" key="3">
    <source>
        <dbReference type="Google" id="ProtNLM"/>
    </source>
</evidence>
<dbReference type="EMBL" id="NOXU01000027">
    <property type="protein sequence ID" value="OYQ34874.1"/>
    <property type="molecule type" value="Genomic_DNA"/>
</dbReference>
<name>A0A255Z1R8_9PROT</name>
<comment type="caution">
    <text evidence="1">The sequence shown here is derived from an EMBL/GenBank/DDBJ whole genome shotgun (WGS) entry which is preliminary data.</text>
</comment>
<reference evidence="1 2" key="1">
    <citation type="submission" date="2017-07" db="EMBL/GenBank/DDBJ databases">
        <title>Niveispirillum cyanobacteriorum sp. nov., isolated from cyanobacterial aggregates in a eutrophic lake.</title>
        <authorList>
            <person name="Cai H."/>
        </authorList>
    </citation>
    <scope>NUCLEOTIDE SEQUENCE [LARGE SCALE GENOMIC DNA]</scope>
    <source>
        <strain evidence="2">TH1-14</strain>
    </source>
</reference>
<protein>
    <recommendedName>
        <fullName evidence="3">Calcium-binding protein</fullName>
    </recommendedName>
</protein>
<proteinExistence type="predicted"/>
<evidence type="ECO:0000313" key="2">
    <source>
        <dbReference type="Proteomes" id="UP000216998"/>
    </source>
</evidence>